<organism evidence="1 2">
    <name type="scientific">Camellia lanceoleosa</name>
    <dbReference type="NCBI Taxonomy" id="1840588"/>
    <lineage>
        <taxon>Eukaryota</taxon>
        <taxon>Viridiplantae</taxon>
        <taxon>Streptophyta</taxon>
        <taxon>Embryophyta</taxon>
        <taxon>Tracheophyta</taxon>
        <taxon>Spermatophyta</taxon>
        <taxon>Magnoliopsida</taxon>
        <taxon>eudicotyledons</taxon>
        <taxon>Gunneridae</taxon>
        <taxon>Pentapetalae</taxon>
        <taxon>asterids</taxon>
        <taxon>Ericales</taxon>
        <taxon>Theaceae</taxon>
        <taxon>Camellia</taxon>
    </lineage>
</organism>
<comment type="caution">
    <text evidence="1">The sequence shown here is derived from an EMBL/GenBank/DDBJ whole genome shotgun (WGS) entry which is preliminary data.</text>
</comment>
<proteinExistence type="predicted"/>
<keyword evidence="1" id="KW-0378">Hydrolase</keyword>
<dbReference type="EMBL" id="CM045764">
    <property type="protein sequence ID" value="KAI8005811.1"/>
    <property type="molecule type" value="Genomic_DNA"/>
</dbReference>
<evidence type="ECO:0000313" key="1">
    <source>
        <dbReference type="EMBL" id="KAI8005811.1"/>
    </source>
</evidence>
<sequence>MLCICLSTEAVEHTGGTKYLENCFEEISEAERWLLIAEKLLAGRDLIGSKTFVIRARESELRLEAADQILAVADTLIAGEKWINNQPDWYTILQPTRLIRDTGLITTQYRQLTILLNPQRNHLPDTDEAFKLVCDAWSAPPASTTETHQQKERRERKKEEKKKTSKTTSFWRPAEEGGRGGRPRIRIPNDIPLLYLIYAVVVHFDTLNMSFSGHYVSYVKDMQGNWFKIDDTQVNRFCLLINISLH</sequence>
<dbReference type="Proteomes" id="UP001060215">
    <property type="component" value="Chromosome 7"/>
</dbReference>
<reference evidence="1 2" key="1">
    <citation type="journal article" date="2022" name="Plant J.">
        <title>Chromosome-level genome of Camellia lanceoleosa provides a valuable resource for understanding genome evolution and self-incompatibility.</title>
        <authorList>
            <person name="Gong W."/>
            <person name="Xiao S."/>
            <person name="Wang L."/>
            <person name="Liao Z."/>
            <person name="Chang Y."/>
            <person name="Mo W."/>
            <person name="Hu G."/>
            <person name="Li W."/>
            <person name="Zhao G."/>
            <person name="Zhu H."/>
            <person name="Hu X."/>
            <person name="Ji K."/>
            <person name="Xiang X."/>
            <person name="Song Q."/>
            <person name="Yuan D."/>
            <person name="Jin S."/>
            <person name="Zhang L."/>
        </authorList>
    </citation>
    <scope>NUCLEOTIDE SEQUENCE [LARGE SCALE GENOMIC DNA]</scope>
    <source>
        <strain evidence="1">SQ_2022a</strain>
    </source>
</reference>
<name>A0ACC0H095_9ERIC</name>
<protein>
    <submittedName>
        <fullName evidence="1">Ubiquitin carboxyl-terminal hydrolase 15</fullName>
    </submittedName>
</protein>
<gene>
    <name evidence="1" type="ORF">LOK49_LG07G02944</name>
</gene>
<keyword evidence="2" id="KW-1185">Reference proteome</keyword>
<evidence type="ECO:0000313" key="2">
    <source>
        <dbReference type="Proteomes" id="UP001060215"/>
    </source>
</evidence>
<accession>A0ACC0H095</accession>